<dbReference type="AlphaFoldDB" id="A0A916SI58"/>
<dbReference type="Pfam" id="PF05751">
    <property type="entry name" value="FixH"/>
    <property type="match status" value="1"/>
</dbReference>
<gene>
    <name evidence="1" type="ORF">GCM10011491_32770</name>
</gene>
<reference evidence="1" key="2">
    <citation type="submission" date="2020-09" db="EMBL/GenBank/DDBJ databases">
        <authorList>
            <person name="Sun Q."/>
            <person name="Zhou Y."/>
        </authorList>
    </citation>
    <scope>NUCLEOTIDE SEQUENCE</scope>
    <source>
        <strain evidence="1">CGMCC 1.15082</strain>
    </source>
</reference>
<evidence type="ECO:0000313" key="1">
    <source>
        <dbReference type="EMBL" id="GGB02011.1"/>
    </source>
</evidence>
<dbReference type="Proteomes" id="UP000646478">
    <property type="component" value="Unassembled WGS sequence"/>
</dbReference>
<accession>A0A916SI58</accession>
<name>A0A916SI58_9HYPH</name>
<protein>
    <submittedName>
        <fullName evidence="1">Cytochrome oxidase</fullName>
    </submittedName>
</protein>
<dbReference type="RefSeq" id="WP_373288676.1">
    <property type="nucleotide sequence ID" value="NZ_BMHH01000014.1"/>
</dbReference>
<organism evidence="1 2">
    <name type="scientific">Brucella endophytica</name>
    <dbReference type="NCBI Taxonomy" id="1963359"/>
    <lineage>
        <taxon>Bacteria</taxon>
        <taxon>Pseudomonadati</taxon>
        <taxon>Pseudomonadota</taxon>
        <taxon>Alphaproteobacteria</taxon>
        <taxon>Hyphomicrobiales</taxon>
        <taxon>Brucellaceae</taxon>
        <taxon>Brucella/Ochrobactrum group</taxon>
        <taxon>Brucella</taxon>
    </lineage>
</organism>
<sequence>MMPRSAPREFTGRHMLITMLSFFGVVITVNVTMAIYANTSWTGLVVKNTYVASQQFNEKAAIGRAQSALGWQGALTYGGGKLSYRLADAEGAPVKPAGVTVTLKRPAYESEDMTVKLQPDGDGFSAQTAVRDGIWIIDVEAEIPGHAPYRDVSRHQITNGELQ</sequence>
<comment type="caution">
    <text evidence="1">The sequence shown here is derived from an EMBL/GenBank/DDBJ whole genome shotgun (WGS) entry which is preliminary data.</text>
</comment>
<evidence type="ECO:0000313" key="2">
    <source>
        <dbReference type="Proteomes" id="UP000646478"/>
    </source>
</evidence>
<dbReference type="PIRSF" id="PIRSF011386">
    <property type="entry name" value="FixH"/>
    <property type="match status" value="1"/>
</dbReference>
<dbReference type="EMBL" id="BMHH01000014">
    <property type="protein sequence ID" value="GGB02011.1"/>
    <property type="molecule type" value="Genomic_DNA"/>
</dbReference>
<dbReference type="InterPro" id="IPR018037">
    <property type="entry name" value="FixH_proteobacterial"/>
</dbReference>
<reference evidence="1" key="1">
    <citation type="journal article" date="2014" name="Int. J. Syst. Evol. Microbiol.">
        <title>Complete genome sequence of Corynebacterium casei LMG S-19264T (=DSM 44701T), isolated from a smear-ripened cheese.</title>
        <authorList>
            <consortium name="US DOE Joint Genome Institute (JGI-PGF)"/>
            <person name="Walter F."/>
            <person name="Albersmeier A."/>
            <person name="Kalinowski J."/>
            <person name="Ruckert C."/>
        </authorList>
    </citation>
    <scope>NUCLEOTIDE SEQUENCE</scope>
    <source>
        <strain evidence="1">CGMCC 1.15082</strain>
    </source>
</reference>
<keyword evidence="2" id="KW-1185">Reference proteome</keyword>
<dbReference type="InterPro" id="IPR008620">
    <property type="entry name" value="FixH"/>
</dbReference>
<proteinExistence type="predicted"/>